<accession>E3CQU8</accession>
<dbReference type="GO" id="GO:0005886">
    <property type="term" value="C:plasma membrane"/>
    <property type="evidence" value="ECO:0007669"/>
    <property type="project" value="TreeGrafter"/>
</dbReference>
<dbReference type="PANTHER" id="PTHR43829:SF9">
    <property type="entry name" value="AQUAPORIN-9"/>
    <property type="match status" value="1"/>
</dbReference>
<feature type="transmembrane region" description="Helical" evidence="8">
    <location>
        <begin position="87"/>
        <end position="107"/>
    </location>
</feature>
<comment type="subcellular location">
    <subcellularLocation>
        <location evidence="1">Membrane</location>
        <topology evidence="1">Multi-pass membrane protein</topology>
    </subcellularLocation>
</comment>
<dbReference type="Gene3D" id="1.20.1080.10">
    <property type="entry name" value="Glycerol uptake facilitator protein"/>
    <property type="match status" value="1"/>
</dbReference>
<evidence type="ECO:0000313" key="10">
    <source>
        <dbReference type="Proteomes" id="UP000004896"/>
    </source>
</evidence>
<dbReference type="PANTHER" id="PTHR43829">
    <property type="entry name" value="AQUAPORIN OR AQUAGLYCEROPORIN RELATED"/>
    <property type="match status" value="1"/>
</dbReference>
<gene>
    <name evidence="9" type="primary">gla</name>
    <name evidence="9" type="ORF">HMPREF9192_0708</name>
</gene>
<evidence type="ECO:0000313" key="9">
    <source>
        <dbReference type="EMBL" id="EFQ59060.1"/>
    </source>
</evidence>
<dbReference type="GO" id="GO:0015254">
    <property type="term" value="F:glycerol channel activity"/>
    <property type="evidence" value="ECO:0007669"/>
    <property type="project" value="TreeGrafter"/>
</dbReference>
<name>E3CQU8_STRVE</name>
<dbReference type="InterPro" id="IPR000425">
    <property type="entry name" value="MIP"/>
</dbReference>
<dbReference type="eggNOG" id="COG0580">
    <property type="taxonomic scope" value="Bacteria"/>
</dbReference>
<dbReference type="AlphaFoldDB" id="E3CQU8"/>
<dbReference type="InterPro" id="IPR050363">
    <property type="entry name" value="MIP/Aquaporin"/>
</dbReference>
<dbReference type="Proteomes" id="UP000004896">
    <property type="component" value="Unassembled WGS sequence"/>
</dbReference>
<dbReference type="OrthoDB" id="9807293at2"/>
<sequence>MDITWTMKYIAEFLGTAILVILCNGVVTNVVANGNGDRKVNRLMVALGYGFGVMVSVLMFASISGSHLNPAITVGLAASGYFEWGQVIQYVTAQFLGAIIGQLIIVVTQYKKYNTIESDHLILSTFATVSDEENRNMAWIHGGLSEFFGSFIFVFGTMFLTKHYYGSQVVEQMIAQYTQAGYNRSAVEAQASIQTGGAMTSAIIVLGLLTVGLVMIFGGGVGPALNPARDLGPRLVYTFLPNSITGEEEKNSQWWYAFVPVIIPFIASACAVFLYKYLVG</sequence>
<dbReference type="PROSITE" id="PS00221">
    <property type="entry name" value="MIP"/>
    <property type="match status" value="1"/>
</dbReference>
<evidence type="ECO:0000256" key="5">
    <source>
        <dbReference type="ARBA" id="ARBA00022989"/>
    </source>
</evidence>
<reference evidence="9 10" key="1">
    <citation type="submission" date="2010-10" db="EMBL/GenBank/DDBJ databases">
        <authorList>
            <person name="Durkin A.S."/>
            <person name="Madupu R."/>
            <person name="Torralba M."/>
            <person name="Gillis M."/>
            <person name="Methe B."/>
            <person name="Sutton G."/>
            <person name="Nelson K.E."/>
        </authorList>
    </citation>
    <scope>NUCLEOTIDE SEQUENCE [LARGE SCALE GENOMIC DNA]</scope>
    <source>
        <strain evidence="9 10">F0396</strain>
    </source>
</reference>
<keyword evidence="4 7" id="KW-0812">Transmembrane</keyword>
<evidence type="ECO:0000256" key="8">
    <source>
        <dbReference type="SAM" id="Phobius"/>
    </source>
</evidence>
<dbReference type="SUPFAM" id="SSF81338">
    <property type="entry name" value="Aquaporin-like"/>
    <property type="match status" value="1"/>
</dbReference>
<comment type="similarity">
    <text evidence="2 7">Belongs to the MIP/aquaporin (TC 1.A.8) family.</text>
</comment>
<dbReference type="PRINTS" id="PR00783">
    <property type="entry name" value="MINTRINSICP"/>
</dbReference>
<feature type="transmembrane region" description="Helical" evidence="8">
    <location>
        <begin position="254"/>
        <end position="275"/>
    </location>
</feature>
<evidence type="ECO:0000256" key="1">
    <source>
        <dbReference type="ARBA" id="ARBA00004141"/>
    </source>
</evidence>
<feature type="transmembrane region" description="Helical" evidence="8">
    <location>
        <begin position="44"/>
        <end position="67"/>
    </location>
</feature>
<organism evidence="9 10">
    <name type="scientific">Streptococcus vestibularis F0396</name>
    <dbReference type="NCBI Taxonomy" id="904306"/>
    <lineage>
        <taxon>Bacteria</taxon>
        <taxon>Bacillati</taxon>
        <taxon>Bacillota</taxon>
        <taxon>Bacilli</taxon>
        <taxon>Lactobacillales</taxon>
        <taxon>Streptococcaceae</taxon>
        <taxon>Streptococcus</taxon>
    </lineage>
</organism>
<evidence type="ECO:0000256" key="4">
    <source>
        <dbReference type="ARBA" id="ARBA00022692"/>
    </source>
</evidence>
<dbReference type="InterPro" id="IPR022357">
    <property type="entry name" value="MIP_CS"/>
</dbReference>
<protein>
    <submittedName>
        <fullName evidence="9">Transporter, major intrinsic protein (MIP) family protein</fullName>
    </submittedName>
</protein>
<evidence type="ECO:0000256" key="7">
    <source>
        <dbReference type="RuleBase" id="RU000477"/>
    </source>
</evidence>
<dbReference type="InterPro" id="IPR023271">
    <property type="entry name" value="Aquaporin-like"/>
</dbReference>
<dbReference type="Pfam" id="PF00230">
    <property type="entry name" value="MIP"/>
    <property type="match status" value="1"/>
</dbReference>
<feature type="transmembrane region" description="Helical" evidence="8">
    <location>
        <begin position="202"/>
        <end position="225"/>
    </location>
</feature>
<evidence type="ECO:0000256" key="3">
    <source>
        <dbReference type="ARBA" id="ARBA00022448"/>
    </source>
</evidence>
<comment type="caution">
    <text evidence="9">The sequence shown here is derived from an EMBL/GenBank/DDBJ whole genome shotgun (WGS) entry which is preliminary data.</text>
</comment>
<evidence type="ECO:0000256" key="6">
    <source>
        <dbReference type="ARBA" id="ARBA00023136"/>
    </source>
</evidence>
<feature type="transmembrane region" description="Helical" evidence="8">
    <location>
        <begin position="13"/>
        <end position="32"/>
    </location>
</feature>
<proteinExistence type="inferred from homology"/>
<keyword evidence="3 7" id="KW-0813">Transport</keyword>
<evidence type="ECO:0000256" key="2">
    <source>
        <dbReference type="ARBA" id="ARBA00006175"/>
    </source>
</evidence>
<dbReference type="EMBL" id="AEKO01000007">
    <property type="protein sequence ID" value="EFQ59060.1"/>
    <property type="molecule type" value="Genomic_DNA"/>
</dbReference>
<keyword evidence="6 8" id="KW-0472">Membrane</keyword>
<keyword evidence="5 8" id="KW-1133">Transmembrane helix</keyword>